<keyword evidence="1" id="KW-0812">Transmembrane</keyword>
<keyword evidence="1" id="KW-0472">Membrane</keyword>
<gene>
    <name evidence="2" type="ORF">LEP48_17830</name>
</gene>
<dbReference type="Proteomes" id="UP001319870">
    <property type="component" value="Unassembled WGS sequence"/>
</dbReference>
<reference evidence="2 3" key="1">
    <citation type="submission" date="2021-09" db="EMBL/GenBank/DDBJ databases">
        <title>Isoptericola luteus sp. nov., a novel bacterium isolated from Harbin, the capital city of Heilongjiang province.</title>
        <authorList>
            <person name="Li J."/>
        </authorList>
    </citation>
    <scope>NUCLEOTIDE SEQUENCE [LARGE SCALE GENOMIC DNA]</scope>
    <source>
        <strain evidence="2 3">NEAU-Y5</strain>
    </source>
</reference>
<evidence type="ECO:0000256" key="1">
    <source>
        <dbReference type="SAM" id="Phobius"/>
    </source>
</evidence>
<dbReference type="RefSeq" id="WP_225566924.1">
    <property type="nucleotide sequence ID" value="NZ_JAIXCQ010000018.1"/>
</dbReference>
<name>A0ABS7ZL20_9MICO</name>
<keyword evidence="3" id="KW-1185">Reference proteome</keyword>
<evidence type="ECO:0000313" key="2">
    <source>
        <dbReference type="EMBL" id="MCA5895192.1"/>
    </source>
</evidence>
<accession>A0ABS7ZL20</accession>
<proteinExistence type="predicted"/>
<keyword evidence="1" id="KW-1133">Transmembrane helix</keyword>
<protein>
    <submittedName>
        <fullName evidence="2">Uncharacterized protein</fullName>
    </submittedName>
</protein>
<feature type="transmembrane region" description="Helical" evidence="1">
    <location>
        <begin position="25"/>
        <end position="46"/>
    </location>
</feature>
<sequence>MTGRLAGTSGDEIVRLLVHDALVKGLILVGAVVVLIVAAAVVWRLLGRPERHDRRPPPRS</sequence>
<evidence type="ECO:0000313" key="3">
    <source>
        <dbReference type="Proteomes" id="UP001319870"/>
    </source>
</evidence>
<comment type="caution">
    <text evidence="2">The sequence shown here is derived from an EMBL/GenBank/DDBJ whole genome shotgun (WGS) entry which is preliminary data.</text>
</comment>
<dbReference type="EMBL" id="JAIXCQ010000018">
    <property type="protein sequence ID" value="MCA5895192.1"/>
    <property type="molecule type" value="Genomic_DNA"/>
</dbReference>
<organism evidence="2 3">
    <name type="scientific">Isoptericola luteus</name>
    <dbReference type="NCBI Taxonomy" id="2879484"/>
    <lineage>
        <taxon>Bacteria</taxon>
        <taxon>Bacillati</taxon>
        <taxon>Actinomycetota</taxon>
        <taxon>Actinomycetes</taxon>
        <taxon>Micrococcales</taxon>
        <taxon>Promicromonosporaceae</taxon>
        <taxon>Isoptericola</taxon>
    </lineage>
</organism>